<evidence type="ECO:0000256" key="2">
    <source>
        <dbReference type="SAM" id="MobiDB-lite"/>
    </source>
</evidence>
<feature type="coiled-coil region" evidence="1">
    <location>
        <begin position="176"/>
        <end position="209"/>
    </location>
</feature>
<gene>
    <name evidence="3" type="ORF">NT6N_14720</name>
</gene>
<evidence type="ECO:0008006" key="4">
    <source>
        <dbReference type="Google" id="ProtNLM"/>
    </source>
</evidence>
<feature type="compositionally biased region" description="Polar residues" evidence="2">
    <location>
        <begin position="58"/>
        <end position="70"/>
    </location>
</feature>
<dbReference type="EMBL" id="AP026866">
    <property type="protein sequence ID" value="BDS06432.1"/>
    <property type="molecule type" value="Genomic_DNA"/>
</dbReference>
<dbReference type="KEGG" id="osu:NT6N_14720"/>
<evidence type="ECO:0000313" key="3">
    <source>
        <dbReference type="EMBL" id="BDS06432.1"/>
    </source>
</evidence>
<dbReference type="AlphaFoldDB" id="A0AAT9FKG0"/>
<proteinExistence type="predicted"/>
<name>A0AAT9FKG0_9BACT</name>
<keyword evidence="1" id="KW-0175">Coiled coil</keyword>
<reference evidence="3" key="1">
    <citation type="submission" date="2024-07" db="EMBL/GenBank/DDBJ databases">
        <title>Complete genome sequence of Verrucomicrobiaceae bacterium NT6N.</title>
        <authorList>
            <person name="Huang C."/>
            <person name="Takami H."/>
            <person name="Hamasaki K."/>
        </authorList>
    </citation>
    <scope>NUCLEOTIDE SEQUENCE</scope>
    <source>
        <strain evidence="3">NT6N</strain>
    </source>
</reference>
<protein>
    <recommendedName>
        <fullName evidence="4">Peptidylprolyl isomerase</fullName>
    </recommendedName>
</protein>
<feature type="region of interest" description="Disordered" evidence="2">
    <location>
        <begin position="30"/>
        <end position="93"/>
    </location>
</feature>
<accession>A0AAT9FKG0</accession>
<organism evidence="3">
    <name type="scientific">Oceaniferula spumae</name>
    <dbReference type="NCBI Taxonomy" id="2979115"/>
    <lineage>
        <taxon>Bacteria</taxon>
        <taxon>Pseudomonadati</taxon>
        <taxon>Verrucomicrobiota</taxon>
        <taxon>Verrucomicrobiia</taxon>
        <taxon>Verrucomicrobiales</taxon>
        <taxon>Verrucomicrobiaceae</taxon>
        <taxon>Oceaniferula</taxon>
    </lineage>
</organism>
<evidence type="ECO:0000256" key="1">
    <source>
        <dbReference type="SAM" id="Coils"/>
    </source>
</evidence>
<sequence>MKNTLLTATAGIALGFAAAWFIKPTTEQADASTAEAPRPASRASTVANTSPEEKSRSLTRSGVTIQSATSMDDLDPETKKAMAEGQQRQSEMMRKRFSDQFDMKIAAMVKDLGLNAEQEKALREFYAEQLKKIDLSDMASFGTDPDKMKEMAAAIRGDGLNDFMKSHLSEDQMEGLEAYQERKKKSKIESAALKDLAKLQQNLDLSQEQKDDVYGILMEDAEKRMDAQSDADYVARAMMSSYGMEMDLGDMDMGSVISLASPDNGGNIDQATVIQQMKENRQKQIDEKVQRLSPVLNETQQAQYRKSLENKGGMLNMMLQGVEVEGKTE</sequence>